<accession>A0A9Q1DCD3</accession>
<organism evidence="10 11">
    <name type="scientific">Conger conger</name>
    <name type="common">Conger eel</name>
    <name type="synonym">Muraena conger</name>
    <dbReference type="NCBI Taxonomy" id="82655"/>
    <lineage>
        <taxon>Eukaryota</taxon>
        <taxon>Metazoa</taxon>
        <taxon>Chordata</taxon>
        <taxon>Craniata</taxon>
        <taxon>Vertebrata</taxon>
        <taxon>Euteleostomi</taxon>
        <taxon>Actinopterygii</taxon>
        <taxon>Neopterygii</taxon>
        <taxon>Teleostei</taxon>
        <taxon>Anguilliformes</taxon>
        <taxon>Congridae</taxon>
        <taxon>Conger</taxon>
    </lineage>
</organism>
<evidence type="ECO:0000256" key="1">
    <source>
        <dbReference type="ARBA" id="ARBA00004167"/>
    </source>
</evidence>
<dbReference type="GO" id="GO:0016020">
    <property type="term" value="C:membrane"/>
    <property type="evidence" value="ECO:0007669"/>
    <property type="project" value="UniProtKB-SubCell"/>
</dbReference>
<dbReference type="EMBL" id="JAFJMO010000010">
    <property type="protein sequence ID" value="KAJ8265871.1"/>
    <property type="molecule type" value="Genomic_DNA"/>
</dbReference>
<feature type="transmembrane region" description="Helical" evidence="9">
    <location>
        <begin position="413"/>
        <end position="435"/>
    </location>
</feature>
<comment type="subcellular location">
    <subcellularLocation>
        <location evidence="2">Cytoplasm</location>
    </subcellularLocation>
    <subcellularLocation>
        <location evidence="1">Membrane</location>
        <topology evidence="1">Single-pass membrane protein</topology>
    </subcellularLocation>
</comment>
<proteinExistence type="predicted"/>
<evidence type="ECO:0000256" key="7">
    <source>
        <dbReference type="ARBA" id="ARBA00023136"/>
    </source>
</evidence>
<dbReference type="GO" id="GO:0005737">
    <property type="term" value="C:cytoplasm"/>
    <property type="evidence" value="ECO:0007669"/>
    <property type="project" value="UniProtKB-SubCell"/>
</dbReference>
<name>A0A9Q1DCD3_CONCO</name>
<sequence length="440" mass="49584">MGFLHQAWDRTCIAPADILFCQQPGQASLEPQSSPGATQGCHEYPESLKPSESLGQMEDSEEDSEQELGQEDLLGASWDELSILERLGLNSAEMTEDEVEGAFSQLALAFRCDQYTLKKRLLAEEHARNLAEENVHLELERGKELLQSLKALCLDSKRSKMLQRLELCLSILGGTVERIANTAELLGAVHQEARVSRAVELMVAHVENLKWQHIRDRAELEETRKQLQRSSRSRQLSDPRDESEMRQKRSKTAQQVSRRRISIAVISKQPKVQGTELRMLDDIKSMTAAPSQLPLERGALDGWQHVSTKEDLSSSGPLQTPIEMSPICQAIHPTPSPEERGDPLYLHSPQDPVRQRRGQNREREDSNAEEAEKEAEPPGDQEPNSCDACADNLCTLVSAQRPLPPWLSQCHLILFWLYVVTISFMILLAIVVWCMRGLLF</sequence>
<evidence type="ECO:0000256" key="6">
    <source>
        <dbReference type="ARBA" id="ARBA00023054"/>
    </source>
</evidence>
<keyword evidence="5 9" id="KW-1133">Transmembrane helix</keyword>
<dbReference type="InterPro" id="IPR008677">
    <property type="entry name" value="MRVI1"/>
</dbReference>
<protein>
    <recommendedName>
        <fullName evidence="12">Lymphoid-restricted membrane protein</fullName>
    </recommendedName>
</protein>
<dbReference type="PANTHER" id="PTHR15352:SF4">
    <property type="entry name" value="LYMPHOID-RESTRICTED MEMBRANE PROTEIN-LIKE ISOFORM X1"/>
    <property type="match status" value="1"/>
</dbReference>
<feature type="region of interest" description="Disordered" evidence="8">
    <location>
        <begin position="222"/>
        <end position="262"/>
    </location>
</feature>
<dbReference type="Pfam" id="PF05781">
    <property type="entry name" value="MRVI1"/>
    <property type="match status" value="1"/>
</dbReference>
<feature type="region of interest" description="Disordered" evidence="8">
    <location>
        <begin position="328"/>
        <end position="384"/>
    </location>
</feature>
<keyword evidence="4 9" id="KW-0812">Transmembrane</keyword>
<feature type="region of interest" description="Disordered" evidence="8">
    <location>
        <begin position="26"/>
        <end position="68"/>
    </location>
</feature>
<comment type="caution">
    <text evidence="10">The sequence shown here is derived from an EMBL/GenBank/DDBJ whole genome shotgun (WGS) entry which is preliminary data.</text>
</comment>
<evidence type="ECO:0000256" key="4">
    <source>
        <dbReference type="ARBA" id="ARBA00022692"/>
    </source>
</evidence>
<evidence type="ECO:0000256" key="9">
    <source>
        <dbReference type="SAM" id="Phobius"/>
    </source>
</evidence>
<reference evidence="10" key="1">
    <citation type="journal article" date="2023" name="Science">
        <title>Genome structures resolve the early diversification of teleost fishes.</title>
        <authorList>
            <person name="Parey E."/>
            <person name="Louis A."/>
            <person name="Montfort J."/>
            <person name="Bouchez O."/>
            <person name="Roques C."/>
            <person name="Iampietro C."/>
            <person name="Lluch J."/>
            <person name="Castinel A."/>
            <person name="Donnadieu C."/>
            <person name="Desvignes T."/>
            <person name="Floi Bucao C."/>
            <person name="Jouanno E."/>
            <person name="Wen M."/>
            <person name="Mejri S."/>
            <person name="Dirks R."/>
            <person name="Jansen H."/>
            <person name="Henkel C."/>
            <person name="Chen W.J."/>
            <person name="Zahm M."/>
            <person name="Cabau C."/>
            <person name="Klopp C."/>
            <person name="Thompson A.W."/>
            <person name="Robinson-Rechavi M."/>
            <person name="Braasch I."/>
            <person name="Lecointre G."/>
            <person name="Bobe J."/>
            <person name="Postlethwait J.H."/>
            <person name="Berthelot C."/>
            <person name="Roest Crollius H."/>
            <person name="Guiguen Y."/>
        </authorList>
    </citation>
    <scope>NUCLEOTIDE SEQUENCE</scope>
    <source>
        <strain evidence="10">Concon-B</strain>
    </source>
</reference>
<evidence type="ECO:0000313" key="11">
    <source>
        <dbReference type="Proteomes" id="UP001152803"/>
    </source>
</evidence>
<dbReference type="PANTHER" id="PTHR15352">
    <property type="entry name" value="LYMPHOID-RESTRICTED MEMBRANE PROTEIN, JAW1"/>
    <property type="match status" value="1"/>
</dbReference>
<dbReference type="AlphaFoldDB" id="A0A9Q1DCD3"/>
<feature type="compositionally biased region" description="Acidic residues" evidence="8">
    <location>
        <begin position="58"/>
        <end position="68"/>
    </location>
</feature>
<keyword evidence="6" id="KW-0175">Coiled coil</keyword>
<evidence type="ECO:0000313" key="10">
    <source>
        <dbReference type="EMBL" id="KAJ8265871.1"/>
    </source>
</evidence>
<feature type="compositionally biased region" description="Basic and acidic residues" evidence="8">
    <location>
        <begin position="235"/>
        <end position="247"/>
    </location>
</feature>
<evidence type="ECO:0000256" key="5">
    <source>
        <dbReference type="ARBA" id="ARBA00022989"/>
    </source>
</evidence>
<evidence type="ECO:0000256" key="2">
    <source>
        <dbReference type="ARBA" id="ARBA00004496"/>
    </source>
</evidence>
<keyword evidence="7 9" id="KW-0472">Membrane</keyword>
<keyword evidence="3" id="KW-0963">Cytoplasm</keyword>
<dbReference type="Proteomes" id="UP001152803">
    <property type="component" value="Unassembled WGS sequence"/>
</dbReference>
<keyword evidence="11" id="KW-1185">Reference proteome</keyword>
<feature type="compositionally biased region" description="Acidic residues" evidence="8">
    <location>
        <begin position="367"/>
        <end position="379"/>
    </location>
</feature>
<evidence type="ECO:0008006" key="12">
    <source>
        <dbReference type="Google" id="ProtNLM"/>
    </source>
</evidence>
<dbReference type="OrthoDB" id="10062605at2759"/>
<gene>
    <name evidence="10" type="ORF">COCON_G00149700</name>
</gene>
<feature type="compositionally biased region" description="Polar residues" evidence="8">
    <location>
        <begin position="26"/>
        <end position="37"/>
    </location>
</feature>
<evidence type="ECO:0000256" key="3">
    <source>
        <dbReference type="ARBA" id="ARBA00022490"/>
    </source>
</evidence>
<evidence type="ECO:0000256" key="8">
    <source>
        <dbReference type="SAM" id="MobiDB-lite"/>
    </source>
</evidence>